<gene>
    <name evidence="1" type="ORF">CCHR01_19162</name>
</gene>
<organism evidence="1 2">
    <name type="scientific">Colletotrichum chrysophilum</name>
    <dbReference type="NCBI Taxonomy" id="1836956"/>
    <lineage>
        <taxon>Eukaryota</taxon>
        <taxon>Fungi</taxon>
        <taxon>Dikarya</taxon>
        <taxon>Ascomycota</taxon>
        <taxon>Pezizomycotina</taxon>
        <taxon>Sordariomycetes</taxon>
        <taxon>Hypocreomycetidae</taxon>
        <taxon>Glomerellales</taxon>
        <taxon>Glomerellaceae</taxon>
        <taxon>Colletotrichum</taxon>
        <taxon>Colletotrichum gloeosporioides species complex</taxon>
    </lineage>
</organism>
<reference evidence="1" key="1">
    <citation type="submission" date="2023-01" db="EMBL/GenBank/DDBJ databases">
        <title>Colletotrichum chrysophilum M932 genome sequence.</title>
        <authorList>
            <person name="Baroncelli R."/>
        </authorList>
    </citation>
    <scope>NUCLEOTIDE SEQUENCE</scope>
    <source>
        <strain evidence="1">M932</strain>
    </source>
</reference>
<comment type="caution">
    <text evidence="1">The sequence shown here is derived from an EMBL/GenBank/DDBJ whole genome shotgun (WGS) entry which is preliminary data.</text>
</comment>
<name>A0AAD9E5D6_9PEZI</name>
<protein>
    <submittedName>
        <fullName evidence="1">Uncharacterized protein</fullName>
    </submittedName>
</protein>
<sequence length="109" mass="11812">MEATAFYVFLSVAHRPLTAQASEQPLRNTQPPPGDATFEAFRSANRAAWTLGLLLTASNSLQREASCLSIIDAQTAGRKASPQLASNHLSAWHRLICIAASEYQPAWSS</sequence>
<evidence type="ECO:0000313" key="2">
    <source>
        <dbReference type="Proteomes" id="UP001243330"/>
    </source>
</evidence>
<accession>A0AAD9E5D6</accession>
<dbReference type="AlphaFoldDB" id="A0AAD9E5D6"/>
<proteinExistence type="predicted"/>
<dbReference type="EMBL" id="JAQOWY010000879">
    <property type="protein sequence ID" value="KAK1838214.1"/>
    <property type="molecule type" value="Genomic_DNA"/>
</dbReference>
<dbReference type="Proteomes" id="UP001243330">
    <property type="component" value="Unassembled WGS sequence"/>
</dbReference>
<keyword evidence="2" id="KW-1185">Reference proteome</keyword>
<evidence type="ECO:0000313" key="1">
    <source>
        <dbReference type="EMBL" id="KAK1838214.1"/>
    </source>
</evidence>